<dbReference type="Proteomes" id="UP000594630">
    <property type="component" value="Chromosome"/>
</dbReference>
<gene>
    <name evidence="1" type="ORF">CVT06_00445</name>
</gene>
<reference evidence="1 2" key="1">
    <citation type="journal article" date="2018" name="Emerg. Microbes Infect.">
        <title>Genomic analysis of oral Campylobacter concisus strains identified a potential bacterial molecular marker associated with active Crohn's disease.</title>
        <authorList>
            <person name="Liu F."/>
            <person name="Ma R."/>
            <person name="Tay C.Y.A."/>
            <person name="Octavia S."/>
            <person name="Lan R."/>
            <person name="Chung H.K.L."/>
            <person name="Riordan S.M."/>
            <person name="Grimm M.C."/>
            <person name="Leong R.W."/>
            <person name="Tanaka M.M."/>
            <person name="Connor S."/>
            <person name="Zhang L."/>
        </authorList>
    </citation>
    <scope>NUCLEOTIDE SEQUENCE [LARGE SCALE GENOMIC DNA]</scope>
    <source>
        <strain evidence="1 2">P10CDO-S2</strain>
    </source>
</reference>
<proteinExistence type="predicted"/>
<protein>
    <submittedName>
        <fullName evidence="1">Uncharacterized protein</fullName>
    </submittedName>
</protein>
<dbReference type="EMBL" id="CP049274">
    <property type="protein sequence ID" value="QPH83651.1"/>
    <property type="molecule type" value="Genomic_DNA"/>
</dbReference>
<evidence type="ECO:0000313" key="2">
    <source>
        <dbReference type="Proteomes" id="UP000594630"/>
    </source>
</evidence>
<organism evidence="1 2">
    <name type="scientific">Campylobacter concisus</name>
    <dbReference type="NCBI Taxonomy" id="199"/>
    <lineage>
        <taxon>Bacteria</taxon>
        <taxon>Pseudomonadati</taxon>
        <taxon>Campylobacterota</taxon>
        <taxon>Epsilonproteobacteria</taxon>
        <taxon>Campylobacterales</taxon>
        <taxon>Campylobacteraceae</taxon>
        <taxon>Campylobacter</taxon>
    </lineage>
</organism>
<dbReference type="AlphaFoldDB" id="A0A7S9R5K3"/>
<evidence type="ECO:0000313" key="1">
    <source>
        <dbReference type="EMBL" id="QPH83651.1"/>
    </source>
</evidence>
<sequence>MSEILINDSTKTFKPIIYQFLIALEKCFEMQDEESIWIEKYGDVTSSSGIQIEVKDYQNNLTDLDHNVWKTLKNWLDDNFKATKYKNLILLTTQAISKSSKFIDWNTKNKDEKYRILNSIAEEFNKQKNKSNSTQNLLNDVLKPDKRHKLLEILEKFTIQSEADNDEVLYKKLKETRTDGISEEKKDEYLDSLIGYIIKPEITSSGWEIKNKEFRQKTKSLIETYTSTTKIFPKIETPLITDDIIEEHKSYLFVQKIEDIDYSEAKSEAISDFIYSRTMLNKELKNYEISQKEYKHYEDELLKSFQTKRRNALLNANSTNYINESKKLYNNTTDEAAPNFYNFNDTPKSYRNGILHEIANDSENSTNLVWKLEVSDE</sequence>
<accession>A0A7S9R5K3</accession>
<dbReference type="RefSeq" id="WP_107793903.1">
    <property type="nucleotide sequence ID" value="NZ_CP049274.1"/>
</dbReference>
<name>A0A7S9R5K3_9BACT</name>